<dbReference type="InterPro" id="IPR051161">
    <property type="entry name" value="Mannose-6P_isomerase_type2"/>
</dbReference>
<dbReference type="RefSeq" id="WP_109251964.1">
    <property type="nucleotide sequence ID" value="NZ_QEXV01000001.1"/>
</dbReference>
<dbReference type="EMBL" id="QEXV01000001">
    <property type="protein sequence ID" value="PWE18690.1"/>
    <property type="molecule type" value="Genomic_DNA"/>
</dbReference>
<evidence type="ECO:0000313" key="5">
    <source>
        <dbReference type="Proteomes" id="UP000245168"/>
    </source>
</evidence>
<reference evidence="5" key="1">
    <citation type="submission" date="2018-05" db="EMBL/GenBank/DDBJ databases">
        <authorList>
            <person name="Liu B.-T."/>
        </authorList>
    </citation>
    <scope>NUCLEOTIDE SEQUENCE [LARGE SCALE GENOMIC DNA]</scope>
    <source>
        <strain evidence="5">WD6-1</strain>
    </source>
</reference>
<sequence>MKRDGMLQPVILCGGRGTRLWPISSVQRPKPFLALNSSHTMLRETANRVAGPTHCGLDFAPACVIGSARNRALVRRELPDAPLILEPAPRNSAPAVAAAALSWPDDTLILILPADHYIRDTAALHRAIKAGAEAAAQGKIVTLGLKPDHAQAGYGYIRTPRDTPLERAAPAEAFIEKPNQDVAQKYLESGDHLWNSGILIFRGDAMLEAFERHAPDIVASVRAAGENALPPRAGAEARLDPVAFSRCRSESVDYALMEKAESAAVVPVDMGWSDIGDFAKLHAVKAASPEANVCEGPVFARESSGCYLRSDGPVIAVHGLNGVAVAATPRGVIVTRLSEADTTRSLTKDAARRGFAASISNDTIDRVRRWLFSACLPHWADNAWDPKHGGFVEALDLNGRPLAKLDRRGRVLPRQIYSFSQALNLGWSDDRARRLVADGLDYIDTRARSPGGGWASSLGPEGEILSSTPALYDHAFIVLAGAAAFKATGESQARELAEEALDFIDAKLRDRTHGGFFDTAASPDRRRSNPHMHLLEACLALHEATGETRARELALEVVELFETRFFDPRSNALAENFTREWAREPGAEGDLVEPGHCYEWSVLLGFFEEETGRDLLSWRRRLISFADRVGRNDQGFAVDAVDRQARVIRGGRRLWPQLEMFRAKLFHPETAPPGEAGRILERVMSSYLADGPDGGWMDSYDDKGRPDAFTVPASMLYHMLTAFTPLFESEAR</sequence>
<gene>
    <name evidence="4" type="ORF">DDZ18_03610</name>
</gene>
<evidence type="ECO:0000313" key="4">
    <source>
        <dbReference type="EMBL" id="PWE18690.1"/>
    </source>
</evidence>
<dbReference type="SUPFAM" id="SSF53448">
    <property type="entry name" value="Nucleotide-diphospho-sugar transferases"/>
    <property type="match status" value="1"/>
</dbReference>
<evidence type="ECO:0000256" key="1">
    <source>
        <dbReference type="ARBA" id="ARBA00008558"/>
    </source>
</evidence>
<dbReference type="Pfam" id="PF07221">
    <property type="entry name" value="GlcNAc_2-epim"/>
    <property type="match status" value="1"/>
</dbReference>
<dbReference type="GO" id="GO:0004475">
    <property type="term" value="F:mannose-1-phosphate guanylyltransferase (GTP) activity"/>
    <property type="evidence" value="ECO:0007669"/>
    <property type="project" value="TreeGrafter"/>
</dbReference>
<dbReference type="OrthoDB" id="9806359at2"/>
<organism evidence="4 5">
    <name type="scientific">Marinicauda salina</name>
    <dbReference type="NCBI Taxonomy" id="2135793"/>
    <lineage>
        <taxon>Bacteria</taxon>
        <taxon>Pseudomonadati</taxon>
        <taxon>Pseudomonadota</taxon>
        <taxon>Alphaproteobacteria</taxon>
        <taxon>Maricaulales</taxon>
        <taxon>Maricaulaceae</taxon>
        <taxon>Marinicauda</taxon>
    </lineage>
</organism>
<keyword evidence="2" id="KW-0413">Isomerase</keyword>
<dbReference type="PANTHER" id="PTHR46390:SF1">
    <property type="entry name" value="MANNOSE-1-PHOSPHATE GUANYLYLTRANSFERASE"/>
    <property type="match status" value="1"/>
</dbReference>
<dbReference type="InterPro" id="IPR010819">
    <property type="entry name" value="AGE/CE"/>
</dbReference>
<dbReference type="GO" id="GO:0016853">
    <property type="term" value="F:isomerase activity"/>
    <property type="evidence" value="ECO:0007669"/>
    <property type="project" value="UniProtKB-KW"/>
</dbReference>
<accession>A0A2U2BXG4</accession>
<name>A0A2U2BXG4_9PROT</name>
<comment type="caution">
    <text evidence="4">The sequence shown here is derived from an EMBL/GenBank/DDBJ whole genome shotgun (WGS) entry which is preliminary data.</text>
</comment>
<dbReference type="PANTHER" id="PTHR46390">
    <property type="entry name" value="MANNOSE-1-PHOSPHATE GUANYLYLTRANSFERASE"/>
    <property type="match status" value="1"/>
</dbReference>
<dbReference type="InterPro" id="IPR005835">
    <property type="entry name" value="NTP_transferase_dom"/>
</dbReference>
<proteinExistence type="inferred from homology"/>
<dbReference type="GO" id="GO:0005975">
    <property type="term" value="P:carbohydrate metabolic process"/>
    <property type="evidence" value="ECO:0007669"/>
    <property type="project" value="InterPro"/>
</dbReference>
<dbReference type="InterPro" id="IPR029044">
    <property type="entry name" value="Nucleotide-diphossugar_trans"/>
</dbReference>
<dbReference type="Gene3D" id="3.90.550.10">
    <property type="entry name" value="Spore Coat Polysaccharide Biosynthesis Protein SpsA, Chain A"/>
    <property type="match status" value="1"/>
</dbReference>
<dbReference type="Proteomes" id="UP000245168">
    <property type="component" value="Unassembled WGS sequence"/>
</dbReference>
<protein>
    <recommendedName>
        <fullName evidence="3">Nucleotidyl transferase domain-containing protein</fullName>
    </recommendedName>
</protein>
<comment type="similarity">
    <text evidence="1">Belongs to the N-acylglucosamine 2-epimerase family.</text>
</comment>
<dbReference type="Gene3D" id="1.50.10.10">
    <property type="match status" value="1"/>
</dbReference>
<dbReference type="SUPFAM" id="SSF159283">
    <property type="entry name" value="Guanosine diphospho-D-mannose pyrophosphorylase/mannose-6-phosphate isomerase linker domain"/>
    <property type="match status" value="1"/>
</dbReference>
<dbReference type="Pfam" id="PF00483">
    <property type="entry name" value="NTP_transferase"/>
    <property type="match status" value="1"/>
</dbReference>
<dbReference type="InterPro" id="IPR012341">
    <property type="entry name" value="6hp_glycosidase-like_sf"/>
</dbReference>
<evidence type="ECO:0000259" key="3">
    <source>
        <dbReference type="Pfam" id="PF00483"/>
    </source>
</evidence>
<dbReference type="InterPro" id="IPR008928">
    <property type="entry name" value="6-hairpin_glycosidase_sf"/>
</dbReference>
<keyword evidence="5" id="KW-1185">Reference proteome</keyword>
<dbReference type="AlphaFoldDB" id="A0A2U2BXG4"/>
<feature type="domain" description="Nucleotidyl transferase" evidence="3">
    <location>
        <begin position="9"/>
        <end position="286"/>
    </location>
</feature>
<dbReference type="SUPFAM" id="SSF48208">
    <property type="entry name" value="Six-hairpin glycosidases"/>
    <property type="match status" value="1"/>
</dbReference>
<evidence type="ECO:0000256" key="2">
    <source>
        <dbReference type="ARBA" id="ARBA00023235"/>
    </source>
</evidence>
<dbReference type="GO" id="GO:0009298">
    <property type="term" value="P:GDP-mannose biosynthetic process"/>
    <property type="evidence" value="ECO:0007669"/>
    <property type="project" value="TreeGrafter"/>
</dbReference>